<protein>
    <submittedName>
        <fullName evidence="2">Uncharacterized protein</fullName>
    </submittedName>
</protein>
<keyword evidence="1" id="KW-1133">Transmembrane helix</keyword>
<organism evidence="2">
    <name type="scientific">Heliothis virescens</name>
    <name type="common">Tobacco budworm moth</name>
    <dbReference type="NCBI Taxonomy" id="7102"/>
    <lineage>
        <taxon>Eukaryota</taxon>
        <taxon>Metazoa</taxon>
        <taxon>Ecdysozoa</taxon>
        <taxon>Arthropoda</taxon>
        <taxon>Hexapoda</taxon>
        <taxon>Insecta</taxon>
        <taxon>Pterygota</taxon>
        <taxon>Neoptera</taxon>
        <taxon>Endopterygota</taxon>
        <taxon>Lepidoptera</taxon>
        <taxon>Glossata</taxon>
        <taxon>Ditrysia</taxon>
        <taxon>Noctuoidea</taxon>
        <taxon>Noctuidae</taxon>
        <taxon>Heliothinae</taxon>
        <taxon>Heliothis</taxon>
    </lineage>
</organism>
<feature type="transmembrane region" description="Helical" evidence="1">
    <location>
        <begin position="83"/>
        <end position="102"/>
    </location>
</feature>
<accession>A0A2A4JIX7</accession>
<feature type="transmembrane region" description="Helical" evidence="1">
    <location>
        <begin position="34"/>
        <end position="63"/>
    </location>
</feature>
<dbReference type="AlphaFoldDB" id="A0A2A4JIX7"/>
<feature type="transmembrane region" description="Helical" evidence="1">
    <location>
        <begin position="166"/>
        <end position="185"/>
    </location>
</feature>
<reference evidence="2" key="1">
    <citation type="submission" date="2017-09" db="EMBL/GenBank/DDBJ databases">
        <title>Contemporary evolution of a Lepidopteran species, Heliothis virescens, in response to modern agricultural practices.</title>
        <authorList>
            <person name="Fritz M.L."/>
            <person name="Deyonke A.M."/>
            <person name="Papanicolaou A."/>
            <person name="Micinski S."/>
            <person name="Westbrook J."/>
            <person name="Gould F."/>
        </authorList>
    </citation>
    <scope>NUCLEOTIDE SEQUENCE [LARGE SCALE GENOMIC DNA]</scope>
    <source>
        <strain evidence="2">HvINT-</strain>
        <tissue evidence="2">Whole body</tissue>
    </source>
</reference>
<name>A0A2A4JIX7_HELVI</name>
<dbReference type="EMBL" id="NWSH01001267">
    <property type="protein sequence ID" value="PCG71921.1"/>
    <property type="molecule type" value="Genomic_DNA"/>
</dbReference>
<feature type="transmembrane region" description="Helical" evidence="1">
    <location>
        <begin position="114"/>
        <end position="135"/>
    </location>
</feature>
<keyword evidence="1" id="KW-0472">Membrane</keyword>
<sequence>MYSPKLRPPVTYEVTKSRQAMDEGSPFLYIRYGLIVWAILRLLVSIFWTSIIFIATVATITSYFPSKNSPNYGESPYLLMFEIPAFISQLVEFGMLVTFIVAGFKKSAQLYTHYYRYCIITVAVYIICVSSYLVMGYNYGHFLVEIYLTYHFDDLLDYLGIASDDFTKIFLITAVIDVCLEMLLIRSVKKLIKRYEDNDDCDNV</sequence>
<proteinExistence type="predicted"/>
<evidence type="ECO:0000256" key="1">
    <source>
        <dbReference type="SAM" id="Phobius"/>
    </source>
</evidence>
<evidence type="ECO:0000313" key="2">
    <source>
        <dbReference type="EMBL" id="PCG71921.1"/>
    </source>
</evidence>
<keyword evidence="1" id="KW-0812">Transmembrane</keyword>
<comment type="caution">
    <text evidence="2">The sequence shown here is derived from an EMBL/GenBank/DDBJ whole genome shotgun (WGS) entry which is preliminary data.</text>
</comment>
<gene>
    <name evidence="2" type="ORF">B5V51_1344</name>
</gene>